<dbReference type="GO" id="GO:0006303">
    <property type="term" value="P:double-strand break repair via nonhomologous end joining"/>
    <property type="evidence" value="ECO:0007669"/>
    <property type="project" value="TreeGrafter"/>
</dbReference>
<dbReference type="Gene3D" id="1.10.3260.10">
    <property type="entry name" value="DNA ligase, ATP-dependent, N-terminal domain"/>
    <property type="match status" value="1"/>
</dbReference>
<evidence type="ECO:0000256" key="11">
    <source>
        <dbReference type="ARBA" id="ARBA00031942"/>
    </source>
</evidence>
<keyword evidence="9" id="KW-0539">Nucleus</keyword>
<evidence type="ECO:0000256" key="8">
    <source>
        <dbReference type="ARBA" id="ARBA00023172"/>
    </source>
</evidence>
<keyword evidence="5" id="KW-0677">Repeat</keyword>
<dbReference type="Gene3D" id="2.40.50.140">
    <property type="entry name" value="Nucleic acid-binding proteins"/>
    <property type="match status" value="1"/>
</dbReference>
<comment type="cofactor">
    <cofactor evidence="1">
        <name>Mg(2+)</name>
        <dbReference type="ChEBI" id="CHEBI:18420"/>
    </cofactor>
</comment>
<dbReference type="InterPro" id="IPR029710">
    <property type="entry name" value="LIG4"/>
</dbReference>
<dbReference type="SUPFAM" id="SSF52113">
    <property type="entry name" value="BRCT domain"/>
    <property type="match status" value="1"/>
</dbReference>
<proteinExistence type="inferred from homology"/>
<dbReference type="GO" id="GO:0005524">
    <property type="term" value="F:ATP binding"/>
    <property type="evidence" value="ECO:0007669"/>
    <property type="project" value="UniProtKB-KW"/>
</dbReference>
<protein>
    <recommendedName>
        <fullName evidence="11">DNA ligase IV</fullName>
    </recommendedName>
    <alternativeName>
        <fullName evidence="10">Polydeoxyribonucleotide synthase [ATP] 4</fullName>
    </alternativeName>
</protein>
<dbReference type="Gene3D" id="3.30.470.30">
    <property type="entry name" value="DNA ligase/mRNA capping enzyme"/>
    <property type="match status" value="1"/>
</dbReference>
<dbReference type="GO" id="GO:0005958">
    <property type="term" value="C:DNA-dependent protein kinase-DNA ligase 4 complex"/>
    <property type="evidence" value="ECO:0007669"/>
    <property type="project" value="TreeGrafter"/>
</dbReference>
<dbReference type="PANTHER" id="PTHR45997">
    <property type="entry name" value="DNA LIGASE 4"/>
    <property type="match status" value="1"/>
</dbReference>
<evidence type="ECO:0000256" key="2">
    <source>
        <dbReference type="ARBA" id="ARBA00004123"/>
    </source>
</evidence>
<sequence length="719" mass="82192">MDNDVPFSSFCNALLEIRHTVNNKMKTEALNKFINNHGIEREKATNVREFLRSAENEELNEFRSGVLRLRQKIARVLDLKVIDIIISDSGNNYKSLRELIIPISERFSPQSSFKLGEVNQKLKQLMGSKDAEESKLLRELFENCIAGELLWIFAVMTKSIVTSLNWDIGCLRDALNPRGNEEFKRNRDMKRNKEEHSDTYPLMCNFEPMLLSRLDIDDWYKKIAAHSGINFFMELKFDGEHVVIHKKGDCWRVVTRNGKDFTKYYDGTIGKKNLLESIKPFLRSTVDEVVVDCELMLYDEVAKKLVRHHQECADGKTYNYQHIEPNDPVHLVVVVLDLMYLNGHNFMGTPFDKRLQAMDSLLLKKQDPTVIYIPERKIGNSKEDVKAYFKEAMMNCDEGIVIKRRETLYEPGHRLLRNGWFKVKANLTEGAHLDVAVVGVKYEGTSREQQLVIAVKRLRFDKEELEEDTSFDLKVIGAVGAGLTQNERRWIIDEATRMGNLLKSPPAGVFGSDIADGGYFRDWDDFQVVEVRCAGKQGGALQHAGMIRLRDDKDVKTIDSYLDFKRLEDKIKSGHLPELDAEAEMARTNRKRKVQVALSKTKIASEGATVAKVVKHSNSLDGVVVSVIPGKNDKRYKTLIEILKSFGAQVQLIPDEGTNFLVAEAKAVPQTTKRVKEAKWTVIDGVWVERCQQKKEIVEWEPSDVIYGKADGFNLNLRV</sequence>
<evidence type="ECO:0000256" key="7">
    <source>
        <dbReference type="ARBA" id="ARBA00022840"/>
    </source>
</evidence>
<keyword evidence="7" id="KW-0067">ATP-binding</keyword>
<evidence type="ECO:0000256" key="4">
    <source>
        <dbReference type="ARBA" id="ARBA00022598"/>
    </source>
</evidence>
<evidence type="ECO:0000256" key="1">
    <source>
        <dbReference type="ARBA" id="ARBA00001946"/>
    </source>
</evidence>
<comment type="similarity">
    <text evidence="3">Belongs to the ATP-dependent DNA ligase family.</text>
</comment>
<accession>A0AAF3E8W3</accession>
<evidence type="ECO:0000256" key="3">
    <source>
        <dbReference type="ARBA" id="ARBA00007572"/>
    </source>
</evidence>
<dbReference type="InterPro" id="IPR036420">
    <property type="entry name" value="BRCT_dom_sf"/>
</dbReference>
<dbReference type="InterPro" id="IPR016059">
    <property type="entry name" value="DNA_ligase_ATP-dep_CS"/>
</dbReference>
<evidence type="ECO:0000259" key="12">
    <source>
        <dbReference type="PROSITE" id="PS50160"/>
    </source>
</evidence>
<dbReference type="PROSITE" id="PS50160">
    <property type="entry name" value="DNA_LIGASE_A3"/>
    <property type="match status" value="1"/>
</dbReference>
<dbReference type="InterPro" id="IPR036599">
    <property type="entry name" value="DNA_ligase_N_sf"/>
</dbReference>
<dbReference type="InterPro" id="IPR012310">
    <property type="entry name" value="DNA_ligase_ATP-dep_cent"/>
</dbReference>
<keyword evidence="4" id="KW-0436">Ligase</keyword>
<dbReference type="SUPFAM" id="SSF56091">
    <property type="entry name" value="DNA ligase/mRNA capping enzyme, catalytic domain"/>
    <property type="match status" value="1"/>
</dbReference>
<keyword evidence="14" id="KW-1185">Reference proteome</keyword>
<dbReference type="PANTHER" id="PTHR45997:SF1">
    <property type="entry name" value="DNA LIGASE 4"/>
    <property type="match status" value="1"/>
</dbReference>
<feature type="domain" description="BRCT" evidence="13">
    <location>
        <begin position="615"/>
        <end position="705"/>
    </location>
</feature>
<evidence type="ECO:0000256" key="6">
    <source>
        <dbReference type="ARBA" id="ARBA00022741"/>
    </source>
</evidence>
<dbReference type="SUPFAM" id="SSF50249">
    <property type="entry name" value="Nucleic acid-binding proteins"/>
    <property type="match status" value="1"/>
</dbReference>
<dbReference type="PROSITE" id="PS00333">
    <property type="entry name" value="DNA_LIGASE_A2"/>
    <property type="match status" value="1"/>
</dbReference>
<evidence type="ECO:0000259" key="13">
    <source>
        <dbReference type="PROSITE" id="PS50172"/>
    </source>
</evidence>
<dbReference type="GO" id="GO:0003910">
    <property type="term" value="F:DNA ligase (ATP) activity"/>
    <property type="evidence" value="ECO:0007669"/>
    <property type="project" value="InterPro"/>
</dbReference>
<dbReference type="Gene3D" id="3.40.50.10190">
    <property type="entry name" value="BRCT domain"/>
    <property type="match status" value="1"/>
</dbReference>
<organism evidence="14 15">
    <name type="scientific">Mesorhabditis belari</name>
    <dbReference type="NCBI Taxonomy" id="2138241"/>
    <lineage>
        <taxon>Eukaryota</taxon>
        <taxon>Metazoa</taxon>
        <taxon>Ecdysozoa</taxon>
        <taxon>Nematoda</taxon>
        <taxon>Chromadorea</taxon>
        <taxon>Rhabditida</taxon>
        <taxon>Rhabditina</taxon>
        <taxon>Rhabditomorpha</taxon>
        <taxon>Rhabditoidea</taxon>
        <taxon>Rhabditidae</taxon>
        <taxon>Mesorhabditinae</taxon>
        <taxon>Mesorhabditis</taxon>
    </lineage>
</organism>
<dbReference type="Pfam" id="PF04675">
    <property type="entry name" value="DNA_ligase_A_N"/>
    <property type="match status" value="1"/>
</dbReference>
<dbReference type="Pfam" id="PF01068">
    <property type="entry name" value="DNA_ligase_A_M"/>
    <property type="match status" value="1"/>
</dbReference>
<dbReference type="Proteomes" id="UP000887575">
    <property type="component" value="Unassembled WGS sequence"/>
</dbReference>
<dbReference type="InterPro" id="IPR012308">
    <property type="entry name" value="DNA_ligase_ATP-dep_N"/>
</dbReference>
<evidence type="ECO:0000256" key="5">
    <source>
        <dbReference type="ARBA" id="ARBA00022737"/>
    </source>
</evidence>
<keyword evidence="8" id="KW-0233">DNA recombination</keyword>
<dbReference type="WBParaSite" id="MBELARI_LOCUS10348">
    <property type="protein sequence ID" value="MBELARI_LOCUS10348"/>
    <property type="gene ID" value="MBELARI_LOCUS10348"/>
</dbReference>
<dbReference type="InterPro" id="IPR012340">
    <property type="entry name" value="NA-bd_OB-fold"/>
</dbReference>
<dbReference type="GO" id="GO:0032807">
    <property type="term" value="C:DNA ligase IV complex"/>
    <property type="evidence" value="ECO:0007669"/>
    <property type="project" value="TreeGrafter"/>
</dbReference>
<reference evidence="15" key="1">
    <citation type="submission" date="2024-02" db="UniProtKB">
        <authorList>
            <consortium name="WormBaseParasite"/>
        </authorList>
    </citation>
    <scope>IDENTIFICATION</scope>
</reference>
<feature type="domain" description="ATP-dependent DNA ligase family profile" evidence="12">
    <location>
        <begin position="324"/>
        <end position="448"/>
    </location>
</feature>
<dbReference type="GO" id="GO:0003677">
    <property type="term" value="F:DNA binding"/>
    <property type="evidence" value="ECO:0007669"/>
    <property type="project" value="InterPro"/>
</dbReference>
<evidence type="ECO:0000313" key="15">
    <source>
        <dbReference type="WBParaSite" id="MBELARI_LOCUS10348"/>
    </source>
</evidence>
<dbReference type="GO" id="GO:0006297">
    <property type="term" value="P:nucleotide-excision repair, DNA gap filling"/>
    <property type="evidence" value="ECO:0007669"/>
    <property type="project" value="TreeGrafter"/>
</dbReference>
<dbReference type="PROSITE" id="PS50172">
    <property type="entry name" value="BRCT"/>
    <property type="match status" value="1"/>
</dbReference>
<evidence type="ECO:0000313" key="14">
    <source>
        <dbReference type="Proteomes" id="UP000887575"/>
    </source>
</evidence>
<dbReference type="InterPro" id="IPR001357">
    <property type="entry name" value="BRCT_dom"/>
</dbReference>
<evidence type="ECO:0000256" key="10">
    <source>
        <dbReference type="ARBA" id="ARBA00030676"/>
    </source>
</evidence>
<dbReference type="GO" id="GO:0006310">
    <property type="term" value="P:DNA recombination"/>
    <property type="evidence" value="ECO:0007669"/>
    <property type="project" value="UniProtKB-KW"/>
</dbReference>
<comment type="subcellular location">
    <subcellularLocation>
        <location evidence="2">Nucleus</location>
    </subcellularLocation>
</comment>
<name>A0AAF3E8W3_9BILA</name>
<keyword evidence="6" id="KW-0547">Nucleotide-binding</keyword>
<dbReference type="AlphaFoldDB" id="A0AAF3E8W3"/>
<evidence type="ECO:0000256" key="9">
    <source>
        <dbReference type="ARBA" id="ARBA00023242"/>
    </source>
</evidence>